<gene>
    <name evidence="1" type="ORF">HMPREF9194_02158</name>
</gene>
<keyword evidence="2" id="KW-1185">Reference proteome</keyword>
<dbReference type="STRING" id="1125699.HMPREF9194_02158"/>
<dbReference type="Proteomes" id="UP000014541">
    <property type="component" value="Unassembled WGS sequence"/>
</dbReference>
<evidence type="ECO:0000313" key="2">
    <source>
        <dbReference type="Proteomes" id="UP000014541"/>
    </source>
</evidence>
<evidence type="ECO:0000313" key="1">
    <source>
        <dbReference type="EMBL" id="EPF31803.1"/>
    </source>
</evidence>
<proteinExistence type="predicted"/>
<dbReference type="HOGENOM" id="CLU_3012960_0_0_12"/>
<organism evidence="1 2">
    <name type="scientific">Treponema maltophilum ATCC 51939</name>
    <dbReference type="NCBI Taxonomy" id="1125699"/>
    <lineage>
        <taxon>Bacteria</taxon>
        <taxon>Pseudomonadati</taxon>
        <taxon>Spirochaetota</taxon>
        <taxon>Spirochaetia</taxon>
        <taxon>Spirochaetales</taxon>
        <taxon>Treponemataceae</taxon>
        <taxon>Treponema</taxon>
    </lineage>
</organism>
<protein>
    <submittedName>
        <fullName evidence="1">Uncharacterized protein</fullName>
    </submittedName>
</protein>
<name>S3K0N8_TREMA</name>
<reference evidence="1 2" key="1">
    <citation type="submission" date="2013-04" db="EMBL/GenBank/DDBJ databases">
        <title>The Genome Sequence of Treponema maltophilum ATCC 51939.</title>
        <authorList>
            <consortium name="The Broad Institute Genomics Platform"/>
            <person name="Earl A."/>
            <person name="Ward D."/>
            <person name="Feldgarden M."/>
            <person name="Gevers D."/>
            <person name="Leonetti C."/>
            <person name="Blanton J.M."/>
            <person name="Dewhirst F.E."/>
            <person name="Izard J."/>
            <person name="Walker B."/>
            <person name="Young S."/>
            <person name="Zeng Q."/>
            <person name="Gargeya S."/>
            <person name="Fitzgerald M."/>
            <person name="Haas B."/>
            <person name="Abouelleil A."/>
            <person name="Allen A.W."/>
            <person name="Alvarado L."/>
            <person name="Arachchi H.M."/>
            <person name="Berlin A.M."/>
            <person name="Chapman S.B."/>
            <person name="Gainer-Dewar J."/>
            <person name="Goldberg J."/>
            <person name="Griggs A."/>
            <person name="Gujja S."/>
            <person name="Hansen M."/>
            <person name="Howarth C."/>
            <person name="Imamovic A."/>
            <person name="Ireland A."/>
            <person name="Larimer J."/>
            <person name="McCowan C."/>
            <person name="Murphy C."/>
            <person name="Pearson M."/>
            <person name="Poon T.W."/>
            <person name="Priest M."/>
            <person name="Roberts A."/>
            <person name="Saif S."/>
            <person name="Shea T."/>
            <person name="Sisk P."/>
            <person name="Sykes S."/>
            <person name="Wortman J."/>
            <person name="Nusbaum C."/>
            <person name="Birren B."/>
        </authorList>
    </citation>
    <scope>NUCLEOTIDE SEQUENCE [LARGE SCALE GENOMIC DNA]</scope>
    <source>
        <strain evidence="1 2">ATCC 51939</strain>
    </source>
</reference>
<comment type="caution">
    <text evidence="1">The sequence shown here is derived from an EMBL/GenBank/DDBJ whole genome shotgun (WGS) entry which is preliminary data.</text>
</comment>
<dbReference type="AlphaFoldDB" id="S3K0N8"/>
<dbReference type="EMBL" id="ATFF01000006">
    <property type="protein sequence ID" value="EPF31803.1"/>
    <property type="molecule type" value="Genomic_DNA"/>
</dbReference>
<sequence>MQKLGKHPLSTESGATHTEMALRMQVDKRYSESMDSIIGGSDIWCEWNTSMDITQR</sequence>
<accession>S3K0N8</accession>